<dbReference type="GeneID" id="63696034"/>
<dbReference type="SUPFAM" id="SSF88713">
    <property type="entry name" value="Glycoside hydrolase/deacetylase"/>
    <property type="match status" value="1"/>
</dbReference>
<dbReference type="GO" id="GO:0016810">
    <property type="term" value="F:hydrolase activity, acting on carbon-nitrogen (but not peptide) bonds"/>
    <property type="evidence" value="ECO:0007669"/>
    <property type="project" value="InterPro"/>
</dbReference>
<dbReference type="CDD" id="cd10938">
    <property type="entry name" value="CE4_HpPgdA_like"/>
    <property type="match status" value="1"/>
</dbReference>
<dbReference type="HOGENOM" id="CLU_029940_1_0_1"/>
<evidence type="ECO:0000313" key="3">
    <source>
        <dbReference type="Proteomes" id="UP000019804"/>
    </source>
</evidence>
<evidence type="ECO:0000313" key="2">
    <source>
        <dbReference type="EMBL" id="EYE98425.1"/>
    </source>
</evidence>
<evidence type="ECO:0000259" key="1">
    <source>
        <dbReference type="PROSITE" id="PS51677"/>
    </source>
</evidence>
<dbReference type="InterPro" id="IPR011330">
    <property type="entry name" value="Glyco_hydro/deAcase_b/a-brl"/>
</dbReference>
<dbReference type="PROSITE" id="PS51677">
    <property type="entry name" value="NODB"/>
    <property type="match status" value="1"/>
</dbReference>
<dbReference type="Proteomes" id="UP000019804">
    <property type="component" value="Unassembled WGS sequence"/>
</dbReference>
<keyword evidence="3" id="KW-1185">Reference proteome</keyword>
<dbReference type="InterPro" id="IPR002509">
    <property type="entry name" value="NODB_dom"/>
</dbReference>
<accession>A0A017SQ73</accession>
<reference evidence="3" key="1">
    <citation type="journal article" date="2014" name="Nat. Commun.">
        <title>Genomic adaptations of the halophilic Dead Sea filamentous fungus Eurotium rubrum.</title>
        <authorList>
            <person name="Kis-Papo T."/>
            <person name="Weig A.R."/>
            <person name="Riley R."/>
            <person name="Persoh D."/>
            <person name="Salamov A."/>
            <person name="Sun H."/>
            <person name="Lipzen A."/>
            <person name="Wasser S.P."/>
            <person name="Rambold G."/>
            <person name="Grigoriev I.V."/>
            <person name="Nevo E."/>
        </authorList>
    </citation>
    <scope>NUCLEOTIDE SEQUENCE [LARGE SCALE GENOMIC DNA]</scope>
    <source>
        <strain evidence="3">CBS 135680</strain>
    </source>
</reference>
<dbReference type="EMBL" id="KK088413">
    <property type="protein sequence ID" value="EYE98425.1"/>
    <property type="molecule type" value="Genomic_DNA"/>
</dbReference>
<dbReference type="AlphaFoldDB" id="A0A017SQ73"/>
<sequence length="309" mass="35315">MGKKRVLVTYGVDVDAVAGWLGSYGGEDSTSDISRGVWAATVGTQRVLKFFDKYDIKATWFIPGHSLETFPKEMAAVRDAGHEIGLHGYSHENPKDMTIEQQRDVLDKTYKMLTEFVGKPPRGSVAPWWETSKEGAQLLLDYGIEYDHSMSHEDCQPYYLRTGDTWTKIDYSKTAHEWMKPMVNGEETGLVEIPANWYIDDLPPMMFIKGSSNSHGFMNARDIEDIWRDHFDYFYREYDEFIFPITIHPDVSGRPHVVLMHERLIEHFKKHDGVEFVTMEQLSDDFKKRVAPAAGAVLPAKPGAVLEKS</sequence>
<dbReference type="InterPro" id="IPR037950">
    <property type="entry name" value="PgdA-like"/>
</dbReference>
<dbReference type="Gene3D" id="3.20.20.370">
    <property type="entry name" value="Glycoside hydrolase/deacetylase"/>
    <property type="match status" value="1"/>
</dbReference>
<dbReference type="PANTHER" id="PTHR47561">
    <property type="entry name" value="POLYSACCHARIDE DEACETYLASE FAMILY PROTEIN (AFU_ORTHOLOGUE AFUA_6G05030)"/>
    <property type="match status" value="1"/>
</dbReference>
<dbReference type="OrthoDB" id="3162524at2759"/>
<organism evidence="2 3">
    <name type="scientific">Aspergillus ruber (strain CBS 135680)</name>
    <dbReference type="NCBI Taxonomy" id="1388766"/>
    <lineage>
        <taxon>Eukaryota</taxon>
        <taxon>Fungi</taxon>
        <taxon>Dikarya</taxon>
        <taxon>Ascomycota</taxon>
        <taxon>Pezizomycotina</taxon>
        <taxon>Eurotiomycetes</taxon>
        <taxon>Eurotiomycetidae</taxon>
        <taxon>Eurotiales</taxon>
        <taxon>Aspergillaceae</taxon>
        <taxon>Aspergillus</taxon>
        <taxon>Aspergillus subgen. Aspergillus</taxon>
    </lineage>
</organism>
<dbReference type="GO" id="GO:0005975">
    <property type="term" value="P:carbohydrate metabolic process"/>
    <property type="evidence" value="ECO:0007669"/>
    <property type="project" value="InterPro"/>
</dbReference>
<dbReference type="Pfam" id="PF01522">
    <property type="entry name" value="Polysacc_deac_1"/>
    <property type="match status" value="1"/>
</dbReference>
<dbReference type="RefSeq" id="XP_040642113.1">
    <property type="nucleotide sequence ID" value="XM_040780910.1"/>
</dbReference>
<feature type="domain" description="NodB homology" evidence="1">
    <location>
        <begin position="30"/>
        <end position="277"/>
    </location>
</feature>
<dbReference type="STRING" id="1388766.A0A017SQ73"/>
<dbReference type="PANTHER" id="PTHR47561:SF1">
    <property type="entry name" value="POLYSACCHARIDE DEACETYLASE FAMILY PROTEIN (AFU_ORTHOLOGUE AFUA_6G05030)"/>
    <property type="match status" value="1"/>
</dbReference>
<proteinExistence type="predicted"/>
<gene>
    <name evidence="2" type="ORF">EURHEDRAFT_408767</name>
</gene>
<protein>
    <submittedName>
        <fullName evidence="2">Polysaccharide deacetylase family protein</fullName>
    </submittedName>
</protein>
<name>A0A017SQ73_ASPRC</name>